<dbReference type="GO" id="GO:0004674">
    <property type="term" value="F:protein serine/threonine kinase activity"/>
    <property type="evidence" value="ECO:0007669"/>
    <property type="project" value="UniProtKB-KW"/>
</dbReference>
<comment type="caution">
    <text evidence="1">The sequence shown here is derived from an EMBL/GenBank/DDBJ whole genome shotgun (WGS) entry which is preliminary data.</text>
</comment>
<proteinExistence type="predicted"/>
<dbReference type="PANTHER" id="PTHR37171">
    <property type="entry name" value="SERINE/THREONINE-PROTEIN KINASE YRZF-RELATED"/>
    <property type="match status" value="1"/>
</dbReference>
<evidence type="ECO:0000313" key="2">
    <source>
        <dbReference type="Proteomes" id="UP000434639"/>
    </source>
</evidence>
<organism evidence="1 2">
    <name type="scientific">Metabacillus mangrovi</name>
    <dbReference type="NCBI Taxonomy" id="1491830"/>
    <lineage>
        <taxon>Bacteria</taxon>
        <taxon>Bacillati</taxon>
        <taxon>Bacillota</taxon>
        <taxon>Bacilli</taxon>
        <taxon>Bacillales</taxon>
        <taxon>Bacillaceae</taxon>
        <taxon>Metabacillus</taxon>
    </lineage>
</organism>
<evidence type="ECO:0000313" key="1">
    <source>
        <dbReference type="EMBL" id="MTH54330.1"/>
    </source>
</evidence>
<keyword evidence="1" id="KW-0418">Kinase</keyword>
<sequence>MIIVENIVQDLIKKVKVKSINPLDPVHVSNIPGDWRLIGCGNYAAVFEHPGFSGKIVKLYAENRKGAEKEKQVYRLLGDHPAYSVLYEAGERHLILKKLEGLTLYEALRKGKYIPERVIKDVDTALQYAIRIGLNPTDVHGKNVMMKDGRGYVIDVSDFLEDFNCPRWRDFKKAYYRLYLPLSRYRKLKVPRWILERIRKGYQKYLRLSGYYKRKRHSKETKRLANRS</sequence>
<dbReference type="Proteomes" id="UP000434639">
    <property type="component" value="Unassembled WGS sequence"/>
</dbReference>
<dbReference type="PANTHER" id="PTHR37171:SF1">
    <property type="entry name" value="SERINE_THREONINE-PROTEIN KINASE YRZF-RELATED"/>
    <property type="match status" value="1"/>
</dbReference>
<keyword evidence="2" id="KW-1185">Reference proteome</keyword>
<name>A0A7X2V5D1_9BACI</name>
<dbReference type="InterPro" id="IPR011009">
    <property type="entry name" value="Kinase-like_dom_sf"/>
</dbReference>
<keyword evidence="1" id="KW-0723">Serine/threonine-protein kinase</keyword>
<dbReference type="InterPro" id="IPR052396">
    <property type="entry name" value="Meiotic_Drive_Suppr_Kinase"/>
</dbReference>
<gene>
    <name evidence="1" type="ORF">GKZ89_13040</name>
</gene>
<dbReference type="EMBL" id="WMIB01000013">
    <property type="protein sequence ID" value="MTH54330.1"/>
    <property type="molecule type" value="Genomic_DNA"/>
</dbReference>
<protein>
    <submittedName>
        <fullName evidence="1">Serine/threonine protein kinase</fullName>
    </submittedName>
</protein>
<accession>A0A7X2V5D1</accession>
<reference evidence="1 2" key="1">
    <citation type="journal article" date="2017" name="Int. J. Syst. Evol. Microbiol.">
        <title>Bacillus mangrovi sp. nov., isolated from a sediment sample from a mangrove forest.</title>
        <authorList>
            <person name="Gupta V."/>
            <person name="Singh P.K."/>
            <person name="Korpole S."/>
            <person name="Tanuku N.R.S."/>
            <person name="Pinnaka A.K."/>
        </authorList>
    </citation>
    <scope>NUCLEOTIDE SEQUENCE [LARGE SCALE GENOMIC DNA]</scope>
    <source>
        <strain evidence="1 2">KCTC 33872</strain>
    </source>
</reference>
<dbReference type="AlphaFoldDB" id="A0A7X2V5D1"/>
<dbReference type="SUPFAM" id="SSF56112">
    <property type="entry name" value="Protein kinase-like (PK-like)"/>
    <property type="match status" value="1"/>
</dbReference>
<keyword evidence="1" id="KW-0808">Transferase</keyword>